<organism evidence="1">
    <name type="scientific">Oxyrrhis marina</name>
    <name type="common">Dinoflagellate</name>
    <dbReference type="NCBI Taxonomy" id="2969"/>
    <lineage>
        <taxon>Eukaryota</taxon>
        <taxon>Sar</taxon>
        <taxon>Alveolata</taxon>
        <taxon>Dinophyceae</taxon>
        <taxon>Oxyrrhinales</taxon>
        <taxon>Oxyrrhinaceae</taxon>
        <taxon>Oxyrrhis</taxon>
    </lineage>
</organism>
<accession>A0A7S3UJ18</accession>
<proteinExistence type="predicted"/>
<reference evidence="1" key="1">
    <citation type="submission" date="2021-01" db="EMBL/GenBank/DDBJ databases">
        <authorList>
            <person name="Corre E."/>
            <person name="Pelletier E."/>
            <person name="Niang G."/>
            <person name="Scheremetjew M."/>
            <person name="Finn R."/>
            <person name="Kale V."/>
            <person name="Holt S."/>
            <person name="Cochrane G."/>
            <person name="Meng A."/>
            <person name="Brown T."/>
            <person name="Cohen L."/>
        </authorList>
    </citation>
    <scope>NUCLEOTIDE SEQUENCE</scope>
    <source>
        <strain evidence="1">CCMP1795</strain>
    </source>
</reference>
<dbReference type="AlphaFoldDB" id="A0A7S3UJ18"/>
<dbReference type="EMBL" id="HBIT01004976">
    <property type="protein sequence ID" value="CAE0616525.1"/>
    <property type="molecule type" value="Transcribed_RNA"/>
</dbReference>
<name>A0A7S3UJ18_OXYMA</name>
<sequence length="101" mass="10948">MRWAVGDRAGGELVRCSTRWRAAFSVAASVRHSEERPIASGCAARRIRRSCVAPWTVASKSDQVMVLLLVVVPDQHIGKGKQRAAQALGVAVDFSFTVVVE</sequence>
<evidence type="ECO:0000313" key="1">
    <source>
        <dbReference type="EMBL" id="CAE0616525.1"/>
    </source>
</evidence>
<protein>
    <submittedName>
        <fullName evidence="1">Uncharacterized protein</fullName>
    </submittedName>
</protein>
<gene>
    <name evidence="1" type="ORF">OMAR00292_LOCUS2401</name>
</gene>